<evidence type="ECO:0000313" key="2">
    <source>
        <dbReference type="EMBL" id="KAL1400583.1"/>
    </source>
</evidence>
<dbReference type="EMBL" id="JBEHCU010005197">
    <property type="protein sequence ID" value="KAL1400583.1"/>
    <property type="molecule type" value="Genomic_DNA"/>
</dbReference>
<feature type="region of interest" description="Disordered" evidence="1">
    <location>
        <begin position="85"/>
        <end position="127"/>
    </location>
</feature>
<name>A0ABD1DLU5_CULPP</name>
<evidence type="ECO:0000313" key="3">
    <source>
        <dbReference type="Proteomes" id="UP001562425"/>
    </source>
</evidence>
<evidence type="ECO:0000256" key="1">
    <source>
        <dbReference type="SAM" id="MobiDB-lite"/>
    </source>
</evidence>
<comment type="caution">
    <text evidence="2">The sequence shown here is derived from an EMBL/GenBank/DDBJ whole genome shotgun (WGS) entry which is preliminary data.</text>
</comment>
<proteinExistence type="predicted"/>
<gene>
    <name evidence="2" type="ORF">pipiens_007308</name>
</gene>
<organism evidence="2 3">
    <name type="scientific">Culex pipiens pipiens</name>
    <name type="common">Northern house mosquito</name>
    <dbReference type="NCBI Taxonomy" id="38569"/>
    <lineage>
        <taxon>Eukaryota</taxon>
        <taxon>Metazoa</taxon>
        <taxon>Ecdysozoa</taxon>
        <taxon>Arthropoda</taxon>
        <taxon>Hexapoda</taxon>
        <taxon>Insecta</taxon>
        <taxon>Pterygota</taxon>
        <taxon>Neoptera</taxon>
        <taxon>Endopterygota</taxon>
        <taxon>Diptera</taxon>
        <taxon>Nematocera</taxon>
        <taxon>Culicoidea</taxon>
        <taxon>Culicidae</taxon>
        <taxon>Culicinae</taxon>
        <taxon>Culicini</taxon>
        <taxon>Culex</taxon>
        <taxon>Culex</taxon>
    </lineage>
</organism>
<accession>A0ABD1DLU5</accession>
<dbReference type="Proteomes" id="UP001562425">
    <property type="component" value="Unassembled WGS sequence"/>
</dbReference>
<sequence>MALCFELLRNSKLPGQNGVAMQCEATGQISTSGCIEKDDLINPRINLVNHSAFYFITASDPKTQQHHNSDCPRFFISFTVENLRPHVNNGKQPDAPLRQQRRAPSEPNSANDYATMKSNRRRPEQPEWYQALRTITVVAT</sequence>
<keyword evidence="3" id="KW-1185">Reference proteome</keyword>
<dbReference type="AlphaFoldDB" id="A0ABD1DLU5"/>
<protein>
    <submittedName>
        <fullName evidence="2">Uncharacterized protein</fullName>
    </submittedName>
</protein>
<reference evidence="2 3" key="1">
    <citation type="submission" date="2024-05" db="EMBL/GenBank/DDBJ databases">
        <title>Culex pipiens pipiens assembly and annotation.</title>
        <authorList>
            <person name="Alout H."/>
            <person name="Durand T."/>
        </authorList>
    </citation>
    <scope>NUCLEOTIDE SEQUENCE [LARGE SCALE GENOMIC DNA]</scope>
    <source>
        <strain evidence="2">HA-2024</strain>
        <tissue evidence="2">Whole body</tissue>
    </source>
</reference>